<name>A0ABV1A4G6_9TELE</name>
<organism evidence="2 3">
    <name type="scientific">Ameca splendens</name>
    <dbReference type="NCBI Taxonomy" id="208324"/>
    <lineage>
        <taxon>Eukaryota</taxon>
        <taxon>Metazoa</taxon>
        <taxon>Chordata</taxon>
        <taxon>Craniata</taxon>
        <taxon>Vertebrata</taxon>
        <taxon>Euteleostomi</taxon>
        <taxon>Actinopterygii</taxon>
        <taxon>Neopterygii</taxon>
        <taxon>Teleostei</taxon>
        <taxon>Neoteleostei</taxon>
        <taxon>Acanthomorphata</taxon>
        <taxon>Ovalentaria</taxon>
        <taxon>Atherinomorphae</taxon>
        <taxon>Cyprinodontiformes</taxon>
        <taxon>Goodeidae</taxon>
        <taxon>Ameca</taxon>
    </lineage>
</organism>
<protein>
    <submittedName>
        <fullName evidence="2">Uncharacterized protein</fullName>
    </submittedName>
</protein>
<feature type="region of interest" description="Disordered" evidence="1">
    <location>
        <begin position="53"/>
        <end position="74"/>
    </location>
</feature>
<evidence type="ECO:0000256" key="1">
    <source>
        <dbReference type="SAM" id="MobiDB-lite"/>
    </source>
</evidence>
<accession>A0ABV1A4G6</accession>
<feature type="non-terminal residue" evidence="2">
    <location>
        <position position="1"/>
    </location>
</feature>
<reference evidence="2 3" key="1">
    <citation type="submission" date="2021-06" db="EMBL/GenBank/DDBJ databases">
        <authorList>
            <person name="Palmer J.M."/>
        </authorList>
    </citation>
    <scope>NUCLEOTIDE SEQUENCE [LARGE SCALE GENOMIC DNA]</scope>
    <source>
        <strain evidence="2 3">AS_MEX2019</strain>
        <tissue evidence="2">Muscle</tissue>
    </source>
</reference>
<evidence type="ECO:0000313" key="3">
    <source>
        <dbReference type="Proteomes" id="UP001469553"/>
    </source>
</evidence>
<proteinExistence type="predicted"/>
<dbReference type="EMBL" id="JAHRIP010082461">
    <property type="protein sequence ID" value="MEQ2313146.1"/>
    <property type="molecule type" value="Genomic_DNA"/>
</dbReference>
<gene>
    <name evidence="2" type="ORF">AMECASPLE_038580</name>
</gene>
<keyword evidence="3" id="KW-1185">Reference proteome</keyword>
<comment type="caution">
    <text evidence="2">The sequence shown here is derived from an EMBL/GenBank/DDBJ whole genome shotgun (WGS) entry which is preliminary data.</text>
</comment>
<sequence length="114" mass="12374">KKKPSERFQGDGLPPLFLFQSTTNSQIIHSPFAKEARGRRLTALLGFNCGRAVTPPSLSHSRPRRKTPPSNSVLSVSQSFSTAYSIVGRGGAGAYLQQSMGERQGTPWTGRQSI</sequence>
<dbReference type="Proteomes" id="UP001469553">
    <property type="component" value="Unassembled WGS sequence"/>
</dbReference>
<evidence type="ECO:0000313" key="2">
    <source>
        <dbReference type="EMBL" id="MEQ2313146.1"/>
    </source>
</evidence>
<feature type="non-terminal residue" evidence="2">
    <location>
        <position position="114"/>
    </location>
</feature>